<dbReference type="FunFam" id="3.40.1190.20:FF:000011">
    <property type="entry name" value="2-dehydro-3-deoxygluconokinase, putative"/>
    <property type="match status" value="1"/>
</dbReference>
<comment type="caution">
    <text evidence="16">The sequence shown here is derived from an EMBL/GenBank/DDBJ whole genome shotgun (WGS) entry which is preliminary data.</text>
</comment>
<evidence type="ECO:0000256" key="2">
    <source>
        <dbReference type="ARBA" id="ARBA00022679"/>
    </source>
</evidence>
<evidence type="ECO:0000256" key="8">
    <source>
        <dbReference type="ARBA" id="ARBA00044254"/>
    </source>
</evidence>
<accession>A0A099LUZ3</accession>
<dbReference type="CDD" id="cd01166">
    <property type="entry name" value="KdgK"/>
    <property type="match status" value="1"/>
</dbReference>
<dbReference type="SUPFAM" id="SSF53613">
    <property type="entry name" value="Ribokinase-like"/>
    <property type="match status" value="1"/>
</dbReference>
<keyword evidence="6" id="KW-0119">Carbohydrate metabolism</keyword>
<dbReference type="Gene3D" id="3.40.1190.20">
    <property type="match status" value="1"/>
</dbReference>
<dbReference type="GeneID" id="43683364"/>
<reference evidence="16 17" key="1">
    <citation type="submission" date="2014-04" db="EMBL/GenBank/DDBJ databases">
        <title>Genome sequencing of Vibrio navarrensis strains.</title>
        <authorList>
            <person name="Gladney L.M."/>
            <person name="Katz L.S."/>
            <person name="Marino-Ramirez L."/>
            <person name="Jordan I.K."/>
        </authorList>
    </citation>
    <scope>NUCLEOTIDE SEQUENCE [LARGE SCALE GENOMIC DNA]</scope>
    <source>
        <strain evidence="16 17">ATCC 51183</strain>
    </source>
</reference>
<dbReference type="GO" id="GO:0006974">
    <property type="term" value="P:DNA damage response"/>
    <property type="evidence" value="ECO:0007669"/>
    <property type="project" value="TreeGrafter"/>
</dbReference>
<dbReference type="AlphaFoldDB" id="A0A099LUZ3"/>
<evidence type="ECO:0000259" key="15">
    <source>
        <dbReference type="Pfam" id="PF00294"/>
    </source>
</evidence>
<feature type="domain" description="Carbohydrate kinase PfkB" evidence="15">
    <location>
        <begin position="7"/>
        <end position="305"/>
    </location>
</feature>
<dbReference type="GO" id="GO:0042840">
    <property type="term" value="P:D-glucuronate catabolic process"/>
    <property type="evidence" value="ECO:0007669"/>
    <property type="project" value="TreeGrafter"/>
</dbReference>
<dbReference type="GO" id="GO:0005524">
    <property type="term" value="F:ATP binding"/>
    <property type="evidence" value="ECO:0007669"/>
    <property type="project" value="UniProtKB-KW"/>
</dbReference>
<comment type="catalytic activity">
    <reaction evidence="9">
        <text>2-dehydro-3-deoxy-D-gluconate + ATP = 2-dehydro-3-deoxy-6-phospho-D-gluconate + ADP + H(+)</text>
        <dbReference type="Rhea" id="RHEA:14797"/>
        <dbReference type="ChEBI" id="CHEBI:15378"/>
        <dbReference type="ChEBI" id="CHEBI:30616"/>
        <dbReference type="ChEBI" id="CHEBI:57569"/>
        <dbReference type="ChEBI" id="CHEBI:57990"/>
        <dbReference type="ChEBI" id="CHEBI:456216"/>
        <dbReference type="EC" id="2.7.1.45"/>
    </reaction>
</comment>
<dbReference type="GO" id="GO:0008673">
    <property type="term" value="F:2-dehydro-3-deoxygluconokinase activity"/>
    <property type="evidence" value="ECO:0007669"/>
    <property type="project" value="UniProtKB-EC"/>
</dbReference>
<dbReference type="Pfam" id="PF00294">
    <property type="entry name" value="PfkB"/>
    <property type="match status" value="1"/>
</dbReference>
<evidence type="ECO:0000256" key="11">
    <source>
        <dbReference type="ARBA" id="ARBA00066369"/>
    </source>
</evidence>
<proteinExistence type="inferred from homology"/>
<keyword evidence="2" id="KW-0808">Transferase</keyword>
<evidence type="ECO:0000256" key="1">
    <source>
        <dbReference type="ARBA" id="ARBA00010688"/>
    </source>
</evidence>
<dbReference type="EMBL" id="JMCG01000001">
    <property type="protein sequence ID" value="KGK11474.1"/>
    <property type="molecule type" value="Genomic_DNA"/>
</dbReference>
<evidence type="ECO:0000313" key="17">
    <source>
        <dbReference type="Proteomes" id="UP000029994"/>
    </source>
</evidence>
<dbReference type="InterPro" id="IPR050306">
    <property type="entry name" value="PfkB_Carbo_kinase"/>
</dbReference>
<dbReference type="eggNOG" id="COG0524">
    <property type="taxonomic scope" value="Bacteria"/>
</dbReference>
<dbReference type="EC" id="2.7.1.45" evidence="11"/>
<evidence type="ECO:0000313" key="16">
    <source>
        <dbReference type="EMBL" id="KGK11474.1"/>
    </source>
</evidence>
<evidence type="ECO:0000256" key="6">
    <source>
        <dbReference type="ARBA" id="ARBA00023277"/>
    </source>
</evidence>
<gene>
    <name evidence="16" type="ORF">EA26_09185</name>
</gene>
<keyword evidence="5" id="KW-0067">ATP-binding</keyword>
<dbReference type="InterPro" id="IPR029056">
    <property type="entry name" value="Ribokinase-like"/>
</dbReference>
<name>A0A099LUZ3_9VIBR</name>
<dbReference type="PANTHER" id="PTHR43085">
    <property type="entry name" value="HEXOKINASE FAMILY MEMBER"/>
    <property type="match status" value="1"/>
</dbReference>
<dbReference type="RefSeq" id="WP_039426913.1">
    <property type="nucleotide sequence ID" value="NZ_CP061844.1"/>
</dbReference>
<dbReference type="InterPro" id="IPR002173">
    <property type="entry name" value="Carboh/pur_kinase_PfkB_CS"/>
</dbReference>
<dbReference type="GO" id="GO:0005829">
    <property type="term" value="C:cytosol"/>
    <property type="evidence" value="ECO:0007669"/>
    <property type="project" value="TreeGrafter"/>
</dbReference>
<comment type="function">
    <text evidence="10">Catalyzes the phosphorylation of 2-keto-3-deoxygluconate (KDG) to produce 2-keto-3-deoxy-6-phosphogluconate (KDPG).</text>
</comment>
<keyword evidence="4 16" id="KW-0418">Kinase</keyword>
<sequence>MSVSKLKVAFFGECMIELSGQPLKQAFGGDTLNSALYLARLCQDSPIAVYYATGLGDDDLSQQLLLAWQAEGIDTSLVTRHAGRLPGLYLVSNDASGERRFHYWRDSAAAKFYFSDAQLSPLERALQAGELDWLYLSGISLAILPDADKARLIDKLRAFSLAGGKVAFDNNFRPQLWSAQQARHWYGELLPWADLAFITQEDDEQIWGQERPLDERYQQWSCAEVVVKRGAQPCQLLLRQQGEVQSLSVEAEKVAQVVDTCAAGDAFAAGYLAGRLSGSGPQASAELAHRLAALVIQHSGAIIPAQSMRHLQLESGEV</sequence>
<organism evidence="16 17">
    <name type="scientific">Vibrio navarrensis</name>
    <dbReference type="NCBI Taxonomy" id="29495"/>
    <lineage>
        <taxon>Bacteria</taxon>
        <taxon>Pseudomonadati</taxon>
        <taxon>Pseudomonadota</taxon>
        <taxon>Gammaproteobacteria</taxon>
        <taxon>Vibrionales</taxon>
        <taxon>Vibrionaceae</taxon>
        <taxon>Vibrio</taxon>
    </lineage>
</organism>
<comment type="similarity">
    <text evidence="1">Belongs to the carbohydrate kinase PfkB family.</text>
</comment>
<dbReference type="PANTHER" id="PTHR43085:SF15">
    <property type="entry name" value="2-DEHYDRO-3-DEOXYGLUCONOKINASE"/>
    <property type="match status" value="1"/>
</dbReference>
<evidence type="ECO:0000256" key="13">
    <source>
        <dbReference type="ARBA" id="ARBA00075711"/>
    </source>
</evidence>
<evidence type="ECO:0000256" key="4">
    <source>
        <dbReference type="ARBA" id="ARBA00022777"/>
    </source>
</evidence>
<evidence type="ECO:0000256" key="3">
    <source>
        <dbReference type="ARBA" id="ARBA00022741"/>
    </source>
</evidence>
<evidence type="ECO:0000256" key="10">
    <source>
        <dbReference type="ARBA" id="ARBA00054997"/>
    </source>
</evidence>
<evidence type="ECO:0000256" key="9">
    <source>
        <dbReference type="ARBA" id="ARBA00050729"/>
    </source>
</evidence>
<dbReference type="InterPro" id="IPR011611">
    <property type="entry name" value="PfkB_dom"/>
</dbReference>
<dbReference type="STRING" id="29495.EA26_09185"/>
<keyword evidence="3" id="KW-0547">Nucleotide-binding</keyword>
<evidence type="ECO:0000256" key="14">
    <source>
        <dbReference type="ARBA" id="ARBA00080545"/>
    </source>
</evidence>
<evidence type="ECO:0000256" key="12">
    <source>
        <dbReference type="ARBA" id="ARBA00067931"/>
    </source>
</evidence>
<evidence type="ECO:0000256" key="7">
    <source>
        <dbReference type="ARBA" id="ARBA00043951"/>
    </source>
</evidence>
<comment type="pathway">
    <text evidence="7">Carbohydrate acid metabolism; 2-dehydro-3-deoxy-D-gluconate degradation; D-glyceraldehyde 3-phosphate and pyruvate from 2-dehydro-3-deoxy-D-gluconate: step 1/2.</text>
</comment>
<evidence type="ECO:0000256" key="5">
    <source>
        <dbReference type="ARBA" id="ARBA00022840"/>
    </source>
</evidence>
<keyword evidence="17" id="KW-1185">Reference proteome</keyword>
<dbReference type="Proteomes" id="UP000029994">
    <property type="component" value="Unassembled WGS sequence"/>
</dbReference>
<dbReference type="GO" id="GO:0019698">
    <property type="term" value="P:D-galacturonate catabolic process"/>
    <property type="evidence" value="ECO:0007669"/>
    <property type="project" value="TreeGrafter"/>
</dbReference>
<protein>
    <recommendedName>
        <fullName evidence="12">2-dehydro-3-deoxygluconokinase</fullName>
        <ecNumber evidence="11">2.7.1.45</ecNumber>
    </recommendedName>
    <alternativeName>
        <fullName evidence="13">2-keto-3-deoxygluconokinase</fullName>
    </alternativeName>
    <alternativeName>
        <fullName evidence="14">3-deoxy-2-oxo-D-gluconate kinase</fullName>
    </alternativeName>
    <alternativeName>
        <fullName evidence="8">KDG kinase</fullName>
    </alternativeName>
</protein>
<dbReference type="PROSITE" id="PS00584">
    <property type="entry name" value="PFKB_KINASES_2"/>
    <property type="match status" value="1"/>
</dbReference>